<dbReference type="Proteomes" id="UP001501690">
    <property type="component" value="Unassembled WGS sequence"/>
</dbReference>
<evidence type="ECO:0000313" key="2">
    <source>
        <dbReference type="EMBL" id="GAA1705814.1"/>
    </source>
</evidence>
<reference evidence="3" key="1">
    <citation type="journal article" date="2019" name="Int. J. Syst. Evol. Microbiol.">
        <title>The Global Catalogue of Microorganisms (GCM) 10K type strain sequencing project: providing services to taxonomists for standard genome sequencing and annotation.</title>
        <authorList>
            <consortium name="The Broad Institute Genomics Platform"/>
            <consortium name="The Broad Institute Genome Sequencing Center for Infectious Disease"/>
            <person name="Wu L."/>
            <person name="Ma J."/>
        </authorList>
    </citation>
    <scope>NUCLEOTIDE SEQUENCE [LARGE SCALE GENOMIC DNA]</scope>
    <source>
        <strain evidence="3">JCM 15577</strain>
    </source>
</reference>
<feature type="domain" description="CHK kinase-like" evidence="1">
    <location>
        <begin position="116"/>
        <end position="289"/>
    </location>
</feature>
<dbReference type="Pfam" id="PF23212">
    <property type="entry name" value="DUF7064"/>
    <property type="match status" value="1"/>
</dbReference>
<keyword evidence="3" id="KW-1185">Reference proteome</keyword>
<dbReference type="RefSeq" id="WP_344073090.1">
    <property type="nucleotide sequence ID" value="NZ_BAAAPL010000002.1"/>
</dbReference>
<sequence length="666" mass="74350">MAVATDESLLIHDRSEITDEWLSQVLGTRGLRVEEVTGIGTGAMALTLRVRYSGAESGTVIVKLASEDESVRNLGLMMGAYVREVAFYQNIRDHIVGPLPGHHYSALDHAEGWFTLVMHDATDTVPGDQLVGATVAQAEIVMRTLAKVHAPVWNDEKFGEISPFAGDDTNFMSTALLSGTVPTFTEKYGDRFPDELGDVLRRYAAVADQHNADRRAPFGLVHADARLDNVLFGGVDEALLVDWQTVQWGHVMTDVSYFLGSSLTVEERREHEARLVRLYHDTLIANGVTDFAWEHAWEEYRRQVFWGIAMPLVSAVFVEGTERTEEMFLNWAIRSCQQAIDLGSLDLLPEPEKVEPLRVDPIDEGAHTTGKAKLWSESYYLDAVSDDGQLGVYTRIGDTRNLGTSLVSLALVRPGHRPIILSDAEAPLPEWAAEGVRLTVDAPTYTLDYSIPRPVDEFVVTFEGEARIYADDAAILRGEEGEAVAVSVKLTWERDGVDYRWRQTTRYEIPCRVTGTITIDGEEITFAGDGQRDHSWGIRDWWGNAWMWTAFRLEDGEKVHAVTVEETPGLAWGYSQQGEDVTELLSGRSEIEVGETGTLTRARITLNEAHLKFDAEPLAYGSLRLLAEDGREAHFIRALAKFHTDDGRDGIGWIEWEDLSRIRTAE</sequence>
<gene>
    <name evidence="2" type="ORF">GCM10009808_24730</name>
</gene>
<dbReference type="Pfam" id="PF02958">
    <property type="entry name" value="EcKL"/>
    <property type="match status" value="1"/>
</dbReference>
<dbReference type="Pfam" id="PF23213">
    <property type="entry name" value="DUF7065"/>
    <property type="match status" value="1"/>
</dbReference>
<organism evidence="2 3">
    <name type="scientific">Microbacterium sediminicola</name>
    <dbReference type="NCBI Taxonomy" id="415210"/>
    <lineage>
        <taxon>Bacteria</taxon>
        <taxon>Bacillati</taxon>
        <taxon>Actinomycetota</taxon>
        <taxon>Actinomycetes</taxon>
        <taxon>Micrococcales</taxon>
        <taxon>Microbacteriaceae</taxon>
        <taxon>Microbacterium</taxon>
    </lineage>
</organism>
<dbReference type="PANTHER" id="PTHR23020:SF41">
    <property type="entry name" value="AMINOGLYCOSIDE PHOSPHOTRANSFERASE DOMAIN-CONTAINING PROTEIN"/>
    <property type="match status" value="1"/>
</dbReference>
<dbReference type="InterPro" id="IPR055493">
    <property type="entry name" value="DUF7065"/>
</dbReference>
<dbReference type="SUPFAM" id="SSF56112">
    <property type="entry name" value="Protein kinase-like (PK-like)"/>
    <property type="match status" value="1"/>
</dbReference>
<dbReference type="PANTHER" id="PTHR23020">
    <property type="entry name" value="UNCHARACTERIZED NUCLEAR HORMONE RECEPTOR-RELATED"/>
    <property type="match status" value="1"/>
</dbReference>
<accession>A0ABP4UHN0</accession>
<dbReference type="SUPFAM" id="SSF159245">
    <property type="entry name" value="AttH-like"/>
    <property type="match status" value="1"/>
</dbReference>
<evidence type="ECO:0000259" key="1">
    <source>
        <dbReference type="SMART" id="SM00587"/>
    </source>
</evidence>
<dbReference type="SMART" id="SM00587">
    <property type="entry name" value="CHK"/>
    <property type="match status" value="1"/>
</dbReference>
<dbReference type="InterPro" id="IPR004119">
    <property type="entry name" value="EcKL"/>
</dbReference>
<proteinExistence type="predicted"/>
<dbReference type="InterPro" id="IPR011009">
    <property type="entry name" value="Kinase-like_dom_sf"/>
</dbReference>
<dbReference type="EMBL" id="BAAAPL010000002">
    <property type="protein sequence ID" value="GAA1705814.1"/>
    <property type="molecule type" value="Genomic_DNA"/>
</dbReference>
<dbReference type="InterPro" id="IPR015897">
    <property type="entry name" value="CHK_kinase-like"/>
</dbReference>
<dbReference type="InterPro" id="IPR055492">
    <property type="entry name" value="DUF7064"/>
</dbReference>
<dbReference type="InterPro" id="IPR052961">
    <property type="entry name" value="Oxido-Kinase-like_Enzymes"/>
</dbReference>
<comment type="caution">
    <text evidence="2">The sequence shown here is derived from an EMBL/GenBank/DDBJ whole genome shotgun (WGS) entry which is preliminary data.</text>
</comment>
<protein>
    <submittedName>
        <fullName evidence="2">Phosphotransferase</fullName>
    </submittedName>
</protein>
<dbReference type="Gene3D" id="3.90.1200.10">
    <property type="match status" value="1"/>
</dbReference>
<name>A0ABP4UHN0_9MICO</name>
<evidence type="ECO:0000313" key="3">
    <source>
        <dbReference type="Proteomes" id="UP001501690"/>
    </source>
</evidence>